<evidence type="ECO:0000256" key="1">
    <source>
        <dbReference type="SAM" id="MobiDB-lite"/>
    </source>
</evidence>
<dbReference type="EMBL" id="LNZH02000023">
    <property type="protein sequence ID" value="OCB92174.1"/>
    <property type="molecule type" value="Genomic_DNA"/>
</dbReference>
<organism evidence="2 3">
    <name type="scientific">Sanghuangporus baumii</name>
    <name type="common">Phellinus baumii</name>
    <dbReference type="NCBI Taxonomy" id="108892"/>
    <lineage>
        <taxon>Eukaryota</taxon>
        <taxon>Fungi</taxon>
        <taxon>Dikarya</taxon>
        <taxon>Basidiomycota</taxon>
        <taxon>Agaricomycotina</taxon>
        <taxon>Agaricomycetes</taxon>
        <taxon>Hymenochaetales</taxon>
        <taxon>Hymenochaetaceae</taxon>
        <taxon>Sanghuangporus</taxon>
    </lineage>
</organism>
<sequence>MSPVPIPLGRFVPPPIDPQLSLELRIRWLEVLLLGIKQDASPKSPKERSKAKEEGKQGERETLVLEAEQTQKRFDEVAESNVGPRMILTPVFALPGASAPPSYSSTSPEEPDAILAEIEPEISGN</sequence>
<proteinExistence type="predicted"/>
<keyword evidence="3" id="KW-1185">Reference proteome</keyword>
<evidence type="ECO:0000313" key="3">
    <source>
        <dbReference type="Proteomes" id="UP000757232"/>
    </source>
</evidence>
<feature type="compositionally biased region" description="Low complexity" evidence="1">
    <location>
        <begin position="97"/>
        <end position="108"/>
    </location>
</feature>
<protein>
    <submittedName>
        <fullName evidence="2">Uncharacterized protein</fullName>
    </submittedName>
</protein>
<comment type="caution">
    <text evidence="2">The sequence shown here is derived from an EMBL/GenBank/DDBJ whole genome shotgun (WGS) entry which is preliminary data.</text>
</comment>
<feature type="region of interest" description="Disordered" evidence="1">
    <location>
        <begin position="39"/>
        <end position="78"/>
    </location>
</feature>
<feature type="region of interest" description="Disordered" evidence="1">
    <location>
        <begin position="97"/>
        <end position="125"/>
    </location>
</feature>
<name>A0A9Q5I614_SANBA</name>
<dbReference type="AlphaFoldDB" id="A0A9Q5I614"/>
<reference evidence="2" key="1">
    <citation type="submission" date="2016-06" db="EMBL/GenBank/DDBJ databases">
        <title>Draft Genome sequence of the fungus Inonotus baumii.</title>
        <authorList>
            <person name="Zhu H."/>
            <person name="Lin W."/>
        </authorList>
    </citation>
    <scope>NUCLEOTIDE SEQUENCE</scope>
    <source>
        <strain evidence="2">821</strain>
    </source>
</reference>
<gene>
    <name evidence="2" type="ORF">A7U60_g448</name>
</gene>
<feature type="compositionally biased region" description="Basic and acidic residues" evidence="1">
    <location>
        <begin position="44"/>
        <end position="76"/>
    </location>
</feature>
<dbReference type="Proteomes" id="UP000757232">
    <property type="component" value="Unassembled WGS sequence"/>
</dbReference>
<dbReference type="OrthoDB" id="16729at2759"/>
<evidence type="ECO:0000313" key="2">
    <source>
        <dbReference type="EMBL" id="OCB92174.1"/>
    </source>
</evidence>
<accession>A0A9Q5I614</accession>